<dbReference type="STRING" id="15368.I1H2X8"/>
<dbReference type="EMBL" id="CM000880">
    <property type="protein sequence ID" value="KQK20506.1"/>
    <property type="molecule type" value="Genomic_DNA"/>
</dbReference>
<reference evidence="9" key="2">
    <citation type="submission" date="2017-06" db="EMBL/GenBank/DDBJ databases">
        <title>WGS assembly of Brachypodium distachyon.</title>
        <authorList>
            <consortium name="The International Brachypodium Initiative"/>
            <person name="Lucas S."/>
            <person name="Harmon-Smith M."/>
            <person name="Lail K."/>
            <person name="Tice H."/>
            <person name="Grimwood J."/>
            <person name="Bruce D."/>
            <person name="Barry K."/>
            <person name="Shu S."/>
            <person name="Lindquist E."/>
            <person name="Wang M."/>
            <person name="Pitluck S."/>
            <person name="Vogel J.P."/>
            <person name="Garvin D.F."/>
            <person name="Mockler T.C."/>
            <person name="Schmutz J."/>
            <person name="Rokhsar D."/>
            <person name="Bevan M.W."/>
        </authorList>
    </citation>
    <scope>NUCLEOTIDE SEQUENCE</scope>
    <source>
        <strain evidence="9">Bd21</strain>
    </source>
</reference>
<dbReference type="InterPro" id="IPR004263">
    <property type="entry name" value="Exostosin"/>
</dbReference>
<keyword evidence="3" id="KW-0328">Glycosyltransferase</keyword>
<dbReference type="FunCoup" id="I1H2X8">
    <property type="interactions" value="3"/>
</dbReference>
<keyword evidence="7" id="KW-0472">Membrane</keyword>
<protein>
    <recommendedName>
        <fullName evidence="8">Exostosin GT47 domain-containing protein</fullName>
    </recommendedName>
</protein>
<proteinExistence type="inferred from homology"/>
<comment type="subcellular location">
    <subcellularLocation>
        <location evidence="1">Golgi apparatus membrane</location>
        <topology evidence="1">Single-pass type II membrane protein</topology>
    </subcellularLocation>
</comment>
<evidence type="ECO:0000256" key="6">
    <source>
        <dbReference type="SAM" id="MobiDB-lite"/>
    </source>
</evidence>
<organism evidence="9">
    <name type="scientific">Brachypodium distachyon</name>
    <name type="common">Purple false brome</name>
    <name type="synonym">Trachynia distachya</name>
    <dbReference type="NCBI Taxonomy" id="15368"/>
    <lineage>
        <taxon>Eukaryota</taxon>
        <taxon>Viridiplantae</taxon>
        <taxon>Streptophyta</taxon>
        <taxon>Embryophyta</taxon>
        <taxon>Tracheophyta</taxon>
        <taxon>Spermatophyta</taxon>
        <taxon>Magnoliopsida</taxon>
        <taxon>Liliopsida</taxon>
        <taxon>Poales</taxon>
        <taxon>Poaceae</taxon>
        <taxon>BOP clade</taxon>
        <taxon>Pooideae</taxon>
        <taxon>Stipodae</taxon>
        <taxon>Brachypodieae</taxon>
        <taxon>Brachypodium</taxon>
    </lineage>
</organism>
<evidence type="ECO:0000256" key="4">
    <source>
        <dbReference type="ARBA" id="ARBA00022968"/>
    </source>
</evidence>
<sequence>MRVSADGTALPCLHGHGGKAACALAVCVAFLTFLVVALDPRTRASSWLLSSSPPAVFSPTLEKPSSRGSSNGGGPLLVTSSSGAAGKKKNSNGKEVLFRAFAVNATSWPGDVHGATPDYVSVAAPAPSPATQESGLGDAANSDGVIQVIPQIHRERDAKLHRLELGLAKARSTIMEASHNKDNRPPLTDKDYVPVGPVYRNANAFHRSYLEMEKLFKIYVYDEGEPPIYHDGPCHNIYSTEGRFIHAMEMENRMRTTDPGLAHVFFLPFSIAKMEKTIYVPGSHTMEPLRRTVFDYIDVLSTKHPYWNRSQGADHFMLSCHDWGPYVSSVDGNLFSNSIRVLCNANTSEGFIPSKDVSLPEINHLNDFKKDIGGPSASGRPILAFFAGGNHGPVRPLLLKHWKGKDPDVQVSEYLPAGVSYVETMRRSKFCLCPSGFEVASPRVAEAIYVECVPVVIADDYVLPFSDVLSWPAFSLRVAVRDIPDIKRILSAVSPRRYIRMQRRVRAVRRHFMLNGVPQRYDVFHMILHSIWLRRLNVRIHEDHVVGD</sequence>
<evidence type="ECO:0000256" key="5">
    <source>
        <dbReference type="ARBA" id="ARBA00023034"/>
    </source>
</evidence>
<comment type="similarity">
    <text evidence="2">Belongs to the glycosyltransferase 47 family.</text>
</comment>
<dbReference type="GO" id="GO:0000139">
    <property type="term" value="C:Golgi membrane"/>
    <property type="evidence" value="ECO:0007669"/>
    <property type="project" value="UniProtKB-SubCell"/>
</dbReference>
<name>I1H2X8_BRADI</name>
<evidence type="ECO:0000256" key="7">
    <source>
        <dbReference type="SAM" id="Phobius"/>
    </source>
</evidence>
<dbReference type="OMA" id="FIYHMET"/>
<evidence type="ECO:0000256" key="1">
    <source>
        <dbReference type="ARBA" id="ARBA00004323"/>
    </source>
</evidence>
<dbReference type="Pfam" id="PF03016">
    <property type="entry name" value="Exostosin_GT47"/>
    <property type="match status" value="1"/>
</dbReference>
<dbReference type="InterPro" id="IPR040911">
    <property type="entry name" value="Exostosin_GT47"/>
</dbReference>
<dbReference type="Proteomes" id="UP000008810">
    <property type="component" value="Chromosome 1"/>
</dbReference>
<gene>
    <name evidence="10" type="primary">LOC100824459</name>
    <name evidence="9" type="ORF">BRADI_1g54950v3</name>
</gene>
<dbReference type="AlphaFoldDB" id="I1H2X8"/>
<feature type="region of interest" description="Disordered" evidence="6">
    <location>
        <begin position="57"/>
        <end position="89"/>
    </location>
</feature>
<evidence type="ECO:0000313" key="10">
    <source>
        <dbReference type="EnsemblPlants" id="KQK20506"/>
    </source>
</evidence>
<evidence type="ECO:0000313" key="11">
    <source>
        <dbReference type="Proteomes" id="UP000008810"/>
    </source>
</evidence>
<dbReference type="eggNOG" id="KOG1021">
    <property type="taxonomic scope" value="Eukaryota"/>
</dbReference>
<evidence type="ECO:0000256" key="3">
    <source>
        <dbReference type="ARBA" id="ARBA00022676"/>
    </source>
</evidence>
<evidence type="ECO:0000259" key="8">
    <source>
        <dbReference type="Pfam" id="PF03016"/>
    </source>
</evidence>
<dbReference type="GO" id="GO:0016757">
    <property type="term" value="F:glycosyltransferase activity"/>
    <property type="evidence" value="ECO:0007669"/>
    <property type="project" value="UniProtKB-KW"/>
</dbReference>
<accession>I1H2X8</accession>
<dbReference type="EnsemblPlants" id="KQK20506">
    <property type="protein sequence ID" value="KQK20506"/>
    <property type="gene ID" value="BRADI_1g54950v3"/>
</dbReference>
<dbReference type="PANTHER" id="PTHR11062:SF207">
    <property type="entry name" value="OS07G0188700 PROTEIN"/>
    <property type="match status" value="1"/>
</dbReference>
<keyword evidence="4" id="KW-0735">Signal-anchor</keyword>
<dbReference type="OrthoDB" id="1924787at2759"/>
<keyword evidence="11" id="KW-1185">Reference proteome</keyword>
<dbReference type="KEGG" id="bdi:100824459"/>
<dbReference type="GeneID" id="100824459"/>
<feature type="domain" description="Exostosin GT47" evidence="8">
    <location>
        <begin position="213"/>
        <end position="492"/>
    </location>
</feature>
<feature type="transmembrane region" description="Helical" evidence="7">
    <location>
        <begin position="20"/>
        <end position="38"/>
    </location>
</feature>
<reference evidence="10" key="3">
    <citation type="submission" date="2018-08" db="UniProtKB">
        <authorList>
            <consortium name="EnsemblPlants"/>
        </authorList>
    </citation>
    <scope>IDENTIFICATION</scope>
    <source>
        <strain evidence="10">cv. Bd21</strain>
    </source>
</reference>
<dbReference type="Gramene" id="KQK20506">
    <property type="protein sequence ID" value="KQK20506"/>
    <property type="gene ID" value="BRADI_1g54950v3"/>
</dbReference>
<dbReference type="HOGENOM" id="CLU_025166_1_1_1"/>
<dbReference type="ExpressionAtlas" id="I1H2X8">
    <property type="expression patterns" value="baseline"/>
</dbReference>
<evidence type="ECO:0000256" key="2">
    <source>
        <dbReference type="ARBA" id="ARBA00010271"/>
    </source>
</evidence>
<dbReference type="RefSeq" id="XP_010228256.1">
    <property type="nucleotide sequence ID" value="XM_010229954.3"/>
</dbReference>
<reference evidence="9 10" key="1">
    <citation type="journal article" date="2010" name="Nature">
        <title>Genome sequencing and analysis of the model grass Brachypodium distachyon.</title>
        <authorList>
            <consortium name="International Brachypodium Initiative"/>
        </authorList>
    </citation>
    <scope>NUCLEOTIDE SEQUENCE [LARGE SCALE GENOMIC DNA]</scope>
    <source>
        <strain evidence="9 10">Bd21</strain>
    </source>
</reference>
<keyword evidence="3" id="KW-0808">Transferase</keyword>
<keyword evidence="7" id="KW-0812">Transmembrane</keyword>
<keyword evidence="5" id="KW-0333">Golgi apparatus</keyword>
<dbReference type="PANTHER" id="PTHR11062">
    <property type="entry name" value="EXOSTOSIN HEPARAN SULFATE GLYCOSYLTRANSFERASE -RELATED"/>
    <property type="match status" value="1"/>
</dbReference>
<evidence type="ECO:0000313" key="9">
    <source>
        <dbReference type="EMBL" id="KQK20506.1"/>
    </source>
</evidence>
<keyword evidence="7" id="KW-1133">Transmembrane helix</keyword>